<dbReference type="PANTHER" id="PTHR21576:SF11">
    <property type="entry name" value="MAJOR FACILITATOR SUPERFAMILY PROTEIN"/>
    <property type="match status" value="1"/>
</dbReference>
<dbReference type="InterPro" id="IPR056555">
    <property type="entry name" value="NFD4_C"/>
</dbReference>
<feature type="transmembrane region" description="Helical" evidence="5">
    <location>
        <begin position="386"/>
        <end position="407"/>
    </location>
</feature>
<feature type="transmembrane region" description="Helical" evidence="5">
    <location>
        <begin position="362"/>
        <end position="379"/>
    </location>
</feature>
<evidence type="ECO:0000313" key="9">
    <source>
        <dbReference type="EMBL" id="CAA7405255.1"/>
    </source>
</evidence>
<feature type="domain" description="NFD4 C-terminal" evidence="8">
    <location>
        <begin position="282"/>
        <end position="458"/>
    </location>
</feature>
<comment type="subcellular location">
    <subcellularLocation>
        <location evidence="1">Membrane</location>
        <topology evidence="1">Multi-pass membrane protein</topology>
    </subcellularLocation>
</comment>
<keyword evidence="3 5" id="KW-1133">Transmembrane helix</keyword>
<organism evidence="9 10">
    <name type="scientific">Spirodela intermedia</name>
    <name type="common">Intermediate duckweed</name>
    <dbReference type="NCBI Taxonomy" id="51605"/>
    <lineage>
        <taxon>Eukaryota</taxon>
        <taxon>Viridiplantae</taxon>
        <taxon>Streptophyta</taxon>
        <taxon>Embryophyta</taxon>
        <taxon>Tracheophyta</taxon>
        <taxon>Spermatophyta</taxon>
        <taxon>Magnoliopsida</taxon>
        <taxon>Liliopsida</taxon>
        <taxon>Araceae</taxon>
        <taxon>Lemnoideae</taxon>
        <taxon>Spirodela</taxon>
    </lineage>
</organism>
<sequence length="505" mass="54095">MATFPTPLRWLSLVGLILLHLANGASSNFPDYSSNLKQVLSISQVQLNALAFASEAGKLLAWLSGVAVVHLPLWAVLLIGAVLGLVGYRVQFLLVGEGLASASYWQVFLLNVTGGNAAFWINTVCFEGRLGLSTSYFGLSPVAYKVLAYAFFQPLPHQKARAYLLLNALVPVAITLLALPIARVVLSEDEPRSGGGFVLVFAIAMANGACAIFSSLWSTSTWTMWSFGCPLAPLLALPAAAKVWELMERNTAEATAPAEAVKMEEGLAAPGGLEEATEERKVAASDMVRMPEFWLYFVGYMLEQTVGLVYLRNLGQIVEFRGLSKTSGVVSLAFAFGFFGRYTVSLADFVDLRNMYEVPRPALMAGLTAPMAGGFFLLLNHGNACLYAGSVVIGTCTGAITSVSATSELFGSEFFAINHNIVVSNSPIGSLLYGFFAAFTGVCMGAQCYERTFLVGTCILHIRTRKARSVGDAGSLGPTRQLQSPSYPTVLVAQNDPVQRGTAKR</sequence>
<reference evidence="9" key="1">
    <citation type="submission" date="2020-02" db="EMBL/GenBank/DDBJ databases">
        <authorList>
            <person name="Scholz U."/>
            <person name="Mascher M."/>
            <person name="Fiebig A."/>
        </authorList>
    </citation>
    <scope>NUCLEOTIDE SEQUENCE</scope>
</reference>
<feature type="transmembrane region" description="Helical" evidence="5">
    <location>
        <begin position="323"/>
        <end position="342"/>
    </location>
</feature>
<evidence type="ECO:0000256" key="4">
    <source>
        <dbReference type="ARBA" id="ARBA00023136"/>
    </source>
</evidence>
<dbReference type="OrthoDB" id="410267at2759"/>
<feature type="transmembrane region" description="Helical" evidence="5">
    <location>
        <begin position="164"/>
        <end position="185"/>
    </location>
</feature>
<feature type="transmembrane region" description="Helical" evidence="5">
    <location>
        <begin position="59"/>
        <end position="86"/>
    </location>
</feature>
<evidence type="ECO:0000256" key="3">
    <source>
        <dbReference type="ARBA" id="ARBA00022989"/>
    </source>
</evidence>
<accession>A0A7I8L7L1</accession>
<gene>
    <name evidence="9" type="ORF">SI8410_11015933</name>
</gene>
<dbReference type="AlphaFoldDB" id="A0A7I8L7L1"/>
<dbReference type="PANTHER" id="PTHR21576">
    <property type="entry name" value="UNCHARACTERIZED NODULIN-LIKE PROTEIN"/>
    <property type="match status" value="1"/>
</dbReference>
<feature type="domain" description="Nodulin-like" evidence="7">
    <location>
        <begin position="9"/>
        <end position="220"/>
    </location>
</feature>
<name>A0A7I8L7L1_SPIIN</name>
<dbReference type="Pfam" id="PF06813">
    <property type="entry name" value="Nodulin-like"/>
    <property type="match status" value="1"/>
</dbReference>
<dbReference type="EMBL" id="LR746274">
    <property type="protein sequence ID" value="CAA7405255.1"/>
    <property type="molecule type" value="Genomic_DNA"/>
</dbReference>
<keyword evidence="4 5" id="KW-0472">Membrane</keyword>
<keyword evidence="2 5" id="KW-0812">Transmembrane</keyword>
<feature type="chain" id="PRO_5029523842" evidence="6">
    <location>
        <begin position="28"/>
        <end position="505"/>
    </location>
</feature>
<dbReference type="Proteomes" id="UP000663760">
    <property type="component" value="Chromosome 11"/>
</dbReference>
<protein>
    <submittedName>
        <fullName evidence="9">Uncharacterized protein</fullName>
    </submittedName>
</protein>
<evidence type="ECO:0000259" key="7">
    <source>
        <dbReference type="Pfam" id="PF06813"/>
    </source>
</evidence>
<feature type="transmembrane region" description="Helical" evidence="5">
    <location>
        <begin position="133"/>
        <end position="152"/>
    </location>
</feature>
<evidence type="ECO:0000313" key="10">
    <source>
        <dbReference type="Proteomes" id="UP000663760"/>
    </source>
</evidence>
<feature type="signal peptide" evidence="6">
    <location>
        <begin position="1"/>
        <end position="27"/>
    </location>
</feature>
<proteinExistence type="predicted"/>
<keyword evidence="10" id="KW-1185">Reference proteome</keyword>
<keyword evidence="6" id="KW-0732">Signal</keyword>
<feature type="transmembrane region" description="Helical" evidence="5">
    <location>
        <begin position="427"/>
        <end position="446"/>
    </location>
</feature>
<evidence type="ECO:0000256" key="2">
    <source>
        <dbReference type="ARBA" id="ARBA00022692"/>
    </source>
</evidence>
<dbReference type="InterPro" id="IPR010658">
    <property type="entry name" value="Nodulin-like"/>
</dbReference>
<evidence type="ECO:0000259" key="8">
    <source>
        <dbReference type="Pfam" id="PF23262"/>
    </source>
</evidence>
<evidence type="ECO:0000256" key="5">
    <source>
        <dbReference type="SAM" id="Phobius"/>
    </source>
</evidence>
<evidence type="ECO:0000256" key="6">
    <source>
        <dbReference type="SAM" id="SignalP"/>
    </source>
</evidence>
<feature type="transmembrane region" description="Helical" evidence="5">
    <location>
        <begin position="98"/>
        <end position="121"/>
    </location>
</feature>
<feature type="transmembrane region" description="Helical" evidence="5">
    <location>
        <begin position="293"/>
        <end position="311"/>
    </location>
</feature>
<dbReference type="GO" id="GO:0016020">
    <property type="term" value="C:membrane"/>
    <property type="evidence" value="ECO:0007669"/>
    <property type="project" value="UniProtKB-SubCell"/>
</dbReference>
<evidence type="ECO:0000256" key="1">
    <source>
        <dbReference type="ARBA" id="ARBA00004141"/>
    </source>
</evidence>
<feature type="transmembrane region" description="Helical" evidence="5">
    <location>
        <begin position="197"/>
        <end position="217"/>
    </location>
</feature>
<feature type="transmembrane region" description="Helical" evidence="5">
    <location>
        <begin position="224"/>
        <end position="241"/>
    </location>
</feature>
<dbReference type="Pfam" id="PF23262">
    <property type="entry name" value="NFD4_C"/>
    <property type="match status" value="1"/>
</dbReference>